<dbReference type="InterPro" id="IPR000477">
    <property type="entry name" value="RT_dom"/>
</dbReference>
<dbReference type="FunFam" id="3.30.420.10:FF:000032">
    <property type="entry name" value="Retrovirus-related Pol polyprotein from transposon 297-like Protein"/>
    <property type="match status" value="1"/>
</dbReference>
<dbReference type="InterPro" id="IPR043502">
    <property type="entry name" value="DNA/RNA_pol_sf"/>
</dbReference>
<dbReference type="Pfam" id="PF00078">
    <property type="entry name" value="RVT_1"/>
    <property type="match status" value="1"/>
</dbReference>
<dbReference type="Pfam" id="PF17921">
    <property type="entry name" value="Integrase_H2C2"/>
    <property type="match status" value="1"/>
</dbReference>
<dbReference type="Pfam" id="PF17919">
    <property type="entry name" value="RT_RNaseH_2"/>
    <property type="match status" value="1"/>
</dbReference>
<name>A0ABD1IQB8_9TELE</name>
<proteinExistence type="inferred from homology"/>
<feature type="domain" description="Reverse transcriptase" evidence="13">
    <location>
        <begin position="1"/>
        <end position="119"/>
    </location>
</feature>
<evidence type="ECO:0000256" key="9">
    <source>
        <dbReference type="ARBA" id="ARBA00022918"/>
    </source>
</evidence>
<dbReference type="GO" id="GO:0008233">
    <property type="term" value="F:peptidase activity"/>
    <property type="evidence" value="ECO:0007669"/>
    <property type="project" value="UniProtKB-KW"/>
</dbReference>
<feature type="region of interest" description="Disordered" evidence="12">
    <location>
        <begin position="826"/>
        <end position="848"/>
    </location>
</feature>
<evidence type="ECO:0000256" key="7">
    <source>
        <dbReference type="ARBA" id="ARBA00022759"/>
    </source>
</evidence>
<evidence type="ECO:0000256" key="8">
    <source>
        <dbReference type="ARBA" id="ARBA00022801"/>
    </source>
</evidence>
<dbReference type="Gene3D" id="3.30.420.10">
    <property type="entry name" value="Ribonuclease H-like superfamily/Ribonuclease H"/>
    <property type="match status" value="1"/>
</dbReference>
<dbReference type="PANTHER" id="PTHR37984:SF5">
    <property type="entry name" value="PROTEIN NYNRIN-LIKE"/>
    <property type="match status" value="1"/>
</dbReference>
<feature type="compositionally biased region" description="Polar residues" evidence="12">
    <location>
        <begin position="836"/>
        <end position="846"/>
    </location>
</feature>
<dbReference type="GO" id="GO:0003964">
    <property type="term" value="F:RNA-directed DNA polymerase activity"/>
    <property type="evidence" value="ECO:0007669"/>
    <property type="project" value="UniProtKB-KW"/>
</dbReference>
<evidence type="ECO:0000259" key="14">
    <source>
        <dbReference type="PROSITE" id="PS50994"/>
    </source>
</evidence>
<dbReference type="Pfam" id="PF00665">
    <property type="entry name" value="rve"/>
    <property type="match status" value="1"/>
</dbReference>
<accession>A0ABD1IQB8</accession>
<keyword evidence="4" id="KW-0808">Transferase</keyword>
<dbReference type="InterPro" id="IPR012337">
    <property type="entry name" value="RNaseH-like_sf"/>
</dbReference>
<dbReference type="InterPro" id="IPR001584">
    <property type="entry name" value="Integrase_cat-core"/>
</dbReference>
<sequence length="913" mass="103934">MFSTMDLSSGYWQVQLDQQDKEKTAFTTGHALYHFKVMPMGLVNAPPTFQHLMQLVLQGLSWKTCLVYLDYIIVYSNTFAEHLLHLKDVFERLRAANLKVKPSKCDFAQPQVTFLGHVVSSAGLQPDPKNIDKVRDWPTPENPTEVRAFLGLCSYYRRFIHQFAKISQPLHALTQKGKPYSWTEVEQNAFDTLRHALTHTPILAYPDFSREFLLFTDASNISIGCVLAQLNTNNREHVIAYGSHTLTATERLWSTFDRELWAVVWSIRHFRQYLTGYSFRIITDHKPLLGLRKMALDCDPTGRRARWALEIDTYDWTIEHKQGLQHSNADSLSRRPCRTEERRPVSNPKAVDSASVQRQFAGLATTSLKPAASTLVVQPVTMSLQHDELLCLGLDKTTLPGAQNTDPVLQTVREWVEGDSRPAFSQLRGMPSELRQYWKEFPRLVMVDSILCRRVRPPPGDPVFQVVIPNQLQKEVFNMLHGHSLAGHFGSKRTIQNAVSRCYWPYMSRDITEWCLQCNACEARRPPIPHQQAPMQNIVTSMPFEKIAADLTELPLSHRGNRYVLVVMDYFTKYMNLYALPDQRATTVAKCLFEDYISRHGVPHSLHTDQGRQFDSDLVKELCAHLGIHKTRTSAYHPMSDGMVERANRSIKDQLAKFLYTKGGEWDDHLRHVEFAYNTSVHASTNHTPFFLNHGREARLPADIILGDLPFCTNATPGSPSEYGTSLRRRLYSAFNMVEDNTAVAGARQKHYYDHHMKHNAYKPGDLVWVNLPALARQKLSPRWTGPFKVLQRFDSHSGEIGVDYKLQDQLDPRAKPKVVHYNRLKPYRSPWPDGSTPTSLENSQGHPAVRPQLTALSASRPYAYHVPDTAAGQPAAPEGKTPCIARSCSRSSGKTPCISRRCPRETCRPPCS</sequence>
<evidence type="ECO:0000313" key="15">
    <source>
        <dbReference type="EMBL" id="KAL2076396.1"/>
    </source>
</evidence>
<dbReference type="InterPro" id="IPR036397">
    <property type="entry name" value="RNaseH_sf"/>
</dbReference>
<dbReference type="Gene3D" id="3.10.20.370">
    <property type="match status" value="1"/>
</dbReference>
<evidence type="ECO:0000256" key="2">
    <source>
        <dbReference type="ARBA" id="ARBA00012180"/>
    </source>
</evidence>
<dbReference type="Gene3D" id="2.30.30.850">
    <property type="match status" value="1"/>
</dbReference>
<dbReference type="GO" id="GO:0004523">
    <property type="term" value="F:RNA-DNA hybrid ribonuclease activity"/>
    <property type="evidence" value="ECO:0007669"/>
    <property type="project" value="UniProtKB-EC"/>
</dbReference>
<dbReference type="EC" id="3.1.26.4" evidence="2"/>
<dbReference type="InterPro" id="IPR043128">
    <property type="entry name" value="Rev_trsase/Diguanyl_cyclase"/>
</dbReference>
<evidence type="ECO:0000256" key="1">
    <source>
        <dbReference type="ARBA" id="ARBA00010879"/>
    </source>
</evidence>
<dbReference type="Proteomes" id="UP001591681">
    <property type="component" value="Unassembled WGS sequence"/>
</dbReference>
<dbReference type="PROSITE" id="PS50878">
    <property type="entry name" value="RT_POL"/>
    <property type="match status" value="1"/>
</dbReference>
<dbReference type="PROSITE" id="PS50994">
    <property type="entry name" value="INTEGRASE"/>
    <property type="match status" value="1"/>
</dbReference>
<dbReference type="InterPro" id="IPR041588">
    <property type="entry name" value="Integrase_H2C2"/>
</dbReference>
<keyword evidence="10" id="KW-0511">Multifunctional enzyme</keyword>
<keyword evidence="16" id="KW-1185">Reference proteome</keyword>
<organism evidence="15 16">
    <name type="scientific">Coilia grayii</name>
    <name type="common">Gray's grenadier anchovy</name>
    <dbReference type="NCBI Taxonomy" id="363190"/>
    <lineage>
        <taxon>Eukaryota</taxon>
        <taxon>Metazoa</taxon>
        <taxon>Chordata</taxon>
        <taxon>Craniata</taxon>
        <taxon>Vertebrata</taxon>
        <taxon>Euteleostomi</taxon>
        <taxon>Actinopterygii</taxon>
        <taxon>Neopterygii</taxon>
        <taxon>Teleostei</taxon>
        <taxon>Clupei</taxon>
        <taxon>Clupeiformes</taxon>
        <taxon>Clupeoidei</taxon>
        <taxon>Engraulidae</taxon>
        <taxon>Coilinae</taxon>
        <taxon>Coilia</taxon>
    </lineage>
</organism>
<dbReference type="Gene3D" id="1.10.340.70">
    <property type="match status" value="1"/>
</dbReference>
<dbReference type="Gene3D" id="3.10.10.10">
    <property type="entry name" value="HIV Type 1 Reverse Transcriptase, subunit A, domain 1"/>
    <property type="match status" value="1"/>
</dbReference>
<dbReference type="FunFam" id="3.30.70.270:FF:000020">
    <property type="entry name" value="Transposon Tf2-6 polyprotein-like Protein"/>
    <property type="match status" value="1"/>
</dbReference>
<evidence type="ECO:0000256" key="6">
    <source>
        <dbReference type="ARBA" id="ARBA00022722"/>
    </source>
</evidence>
<dbReference type="SUPFAM" id="SSF56672">
    <property type="entry name" value="DNA/RNA polymerases"/>
    <property type="match status" value="1"/>
</dbReference>
<keyword evidence="9" id="KW-0695">RNA-directed DNA polymerase</keyword>
<keyword evidence="6" id="KW-0540">Nuclease</keyword>
<dbReference type="InterPro" id="IPR041577">
    <property type="entry name" value="RT_RNaseH_2"/>
</dbReference>
<evidence type="ECO:0000313" key="16">
    <source>
        <dbReference type="Proteomes" id="UP001591681"/>
    </source>
</evidence>
<dbReference type="EMBL" id="JBHFQA010000420">
    <property type="protein sequence ID" value="KAL2076396.1"/>
    <property type="molecule type" value="Genomic_DNA"/>
</dbReference>
<dbReference type="PANTHER" id="PTHR37984">
    <property type="entry name" value="PROTEIN CBG26694"/>
    <property type="match status" value="1"/>
</dbReference>
<evidence type="ECO:0000256" key="5">
    <source>
        <dbReference type="ARBA" id="ARBA00022695"/>
    </source>
</evidence>
<dbReference type="InterPro" id="IPR050951">
    <property type="entry name" value="Retrovirus_Pol_polyprotein"/>
</dbReference>
<keyword evidence="8" id="KW-0378">Hydrolase</keyword>
<dbReference type="SUPFAM" id="SSF53098">
    <property type="entry name" value="Ribonuclease H-like"/>
    <property type="match status" value="1"/>
</dbReference>
<gene>
    <name evidence="15" type="ORF">ACEWY4_028006</name>
</gene>
<evidence type="ECO:0000256" key="12">
    <source>
        <dbReference type="SAM" id="MobiDB-lite"/>
    </source>
</evidence>
<dbReference type="FunFam" id="1.10.340.70:FF:000001">
    <property type="entry name" value="Retrovirus-related Pol polyprotein from transposon gypsy-like Protein"/>
    <property type="match status" value="1"/>
</dbReference>
<dbReference type="CDD" id="cd01647">
    <property type="entry name" value="RT_LTR"/>
    <property type="match status" value="1"/>
</dbReference>
<comment type="caution">
    <text evidence="15">The sequence shown here is derived from an EMBL/GenBank/DDBJ whole genome shotgun (WGS) entry which is preliminary data.</text>
</comment>
<comment type="similarity">
    <text evidence="1">Belongs to the beta type-B retroviral polymerase family. HERV class-II K(HML-2) pol subfamily.</text>
</comment>
<feature type="region of interest" description="Disordered" evidence="12">
    <location>
        <begin position="325"/>
        <end position="351"/>
    </location>
</feature>
<evidence type="ECO:0000256" key="10">
    <source>
        <dbReference type="ARBA" id="ARBA00023268"/>
    </source>
</evidence>
<protein>
    <recommendedName>
        <fullName evidence="11">Gypsy retrotransposon integrase-like protein 1</fullName>
        <ecNumber evidence="2">3.1.26.4</ecNumber>
    </recommendedName>
</protein>
<evidence type="ECO:0000256" key="3">
    <source>
        <dbReference type="ARBA" id="ARBA00022670"/>
    </source>
</evidence>
<feature type="domain" description="Integrase catalytic" evidence="14">
    <location>
        <begin position="539"/>
        <end position="697"/>
    </location>
</feature>
<dbReference type="FunFam" id="3.10.10.10:FF:000007">
    <property type="entry name" value="Retrovirus-related Pol polyprotein from transposon 17.6-like Protein"/>
    <property type="match status" value="1"/>
</dbReference>
<dbReference type="AlphaFoldDB" id="A0ABD1IQB8"/>
<dbReference type="Gene3D" id="3.30.70.270">
    <property type="match status" value="2"/>
</dbReference>
<keyword evidence="7" id="KW-0255">Endonuclease</keyword>
<keyword evidence="3" id="KW-0645">Protease</keyword>
<reference evidence="15 16" key="1">
    <citation type="submission" date="2024-09" db="EMBL/GenBank/DDBJ databases">
        <title>A chromosome-level genome assembly of Gray's grenadier anchovy, Coilia grayii.</title>
        <authorList>
            <person name="Fu Z."/>
        </authorList>
    </citation>
    <scope>NUCLEOTIDE SEQUENCE [LARGE SCALE GENOMIC DNA]</scope>
    <source>
        <strain evidence="15">G4</strain>
        <tissue evidence="15">Muscle</tissue>
    </source>
</reference>
<evidence type="ECO:0000256" key="11">
    <source>
        <dbReference type="ARBA" id="ARBA00039658"/>
    </source>
</evidence>
<dbReference type="GO" id="GO:0006508">
    <property type="term" value="P:proteolysis"/>
    <property type="evidence" value="ECO:0007669"/>
    <property type="project" value="UniProtKB-KW"/>
</dbReference>
<dbReference type="CDD" id="cd09274">
    <property type="entry name" value="RNase_HI_RT_Ty3"/>
    <property type="match status" value="1"/>
</dbReference>
<evidence type="ECO:0000259" key="13">
    <source>
        <dbReference type="PROSITE" id="PS50878"/>
    </source>
</evidence>
<keyword evidence="5" id="KW-0548">Nucleotidyltransferase</keyword>
<evidence type="ECO:0000256" key="4">
    <source>
        <dbReference type="ARBA" id="ARBA00022679"/>
    </source>
</evidence>
<dbReference type="FunFam" id="3.10.20.370:FF:000001">
    <property type="entry name" value="Retrovirus-related Pol polyprotein from transposon 17.6-like protein"/>
    <property type="match status" value="1"/>
</dbReference>